<name>A0A328YI68_9FLAO</name>
<reference evidence="1 2" key="1">
    <citation type="submission" date="2018-06" db="EMBL/GenBank/DDBJ databases">
        <title>Genomic Encyclopedia of Archaeal and Bacterial Type Strains, Phase II (KMG-II): from individual species to whole genera.</title>
        <authorList>
            <person name="Goeker M."/>
        </authorList>
    </citation>
    <scope>NUCLEOTIDE SEQUENCE [LARGE SCALE GENOMIC DNA]</scope>
    <source>
        <strain evidence="1 2">DSM 25663</strain>
    </source>
</reference>
<proteinExistence type="predicted"/>
<dbReference type="AlphaFoldDB" id="A0A328YI68"/>
<protein>
    <submittedName>
        <fullName evidence="1">Uncharacterized protein</fullName>
    </submittedName>
</protein>
<gene>
    <name evidence="1" type="ORF">CLV55_10350</name>
</gene>
<comment type="caution">
    <text evidence="1">The sequence shown here is derived from an EMBL/GenBank/DDBJ whole genome shotgun (WGS) entry which is preliminary data.</text>
</comment>
<dbReference type="RefSeq" id="WP_112112535.1">
    <property type="nucleotide sequence ID" value="NZ_QLSZ01000003.1"/>
</dbReference>
<organism evidence="1 2">
    <name type="scientific">Flavobacterium aciduliphilum</name>
    <dbReference type="NCBI Taxonomy" id="1101402"/>
    <lineage>
        <taxon>Bacteria</taxon>
        <taxon>Pseudomonadati</taxon>
        <taxon>Bacteroidota</taxon>
        <taxon>Flavobacteriia</taxon>
        <taxon>Flavobacteriales</taxon>
        <taxon>Flavobacteriaceae</taxon>
        <taxon>Flavobacterium</taxon>
    </lineage>
</organism>
<evidence type="ECO:0000313" key="1">
    <source>
        <dbReference type="EMBL" id="RAR73731.1"/>
    </source>
</evidence>
<accession>A0A328YI68</accession>
<keyword evidence="2" id="KW-1185">Reference proteome</keyword>
<dbReference type="EMBL" id="QLSZ01000003">
    <property type="protein sequence ID" value="RAR73731.1"/>
    <property type="molecule type" value="Genomic_DNA"/>
</dbReference>
<dbReference type="Proteomes" id="UP000248840">
    <property type="component" value="Unassembled WGS sequence"/>
</dbReference>
<evidence type="ECO:0000313" key="2">
    <source>
        <dbReference type="Proteomes" id="UP000248840"/>
    </source>
</evidence>
<dbReference type="OrthoDB" id="9816120at2"/>
<sequence length="186" mass="21539">MENKKNLLYLASGGYKPEYENLPFDHLYFVDGNANFKKSYPENHPKITFLGMDALFAVDYLKSKQVKIDCLVIINEGLYEGGGSYPLFSDFLIGYLSPILKEEYLLICDLRYYDSNLNAVTKMDWGHKILKKITSKDYEYINPKLFTSHREFSPDKAFGNVFLMKKDHKVTTIKSLNPSIKIEIVH</sequence>